<evidence type="ECO:0000313" key="2">
    <source>
        <dbReference type="WBParaSite" id="JU765_v2.g13943.t1"/>
    </source>
</evidence>
<accession>A0AC34Q8C8</accession>
<evidence type="ECO:0000313" key="1">
    <source>
        <dbReference type="Proteomes" id="UP000887576"/>
    </source>
</evidence>
<reference evidence="2" key="1">
    <citation type="submission" date="2022-11" db="UniProtKB">
        <authorList>
            <consortium name="WormBaseParasite"/>
        </authorList>
    </citation>
    <scope>IDENTIFICATION</scope>
</reference>
<protein>
    <submittedName>
        <fullName evidence="2">Uncharacterized protein</fullName>
    </submittedName>
</protein>
<sequence length="86" mass="9287">MSSFPISCNPYHAKNIGMAAIKKETAPESTTSGCSTEKGRNFIPQPLFHRPECNITVSIGFCPNAVKSLMTMNVVDVVQNAIRNSG</sequence>
<name>A0AC34Q8C8_9BILA</name>
<proteinExistence type="predicted"/>
<dbReference type="Proteomes" id="UP000887576">
    <property type="component" value="Unplaced"/>
</dbReference>
<dbReference type="WBParaSite" id="JU765_v2.g13943.t1">
    <property type="protein sequence ID" value="JU765_v2.g13943.t1"/>
    <property type="gene ID" value="JU765_v2.g13943"/>
</dbReference>
<organism evidence="1 2">
    <name type="scientific">Panagrolaimus sp. JU765</name>
    <dbReference type="NCBI Taxonomy" id="591449"/>
    <lineage>
        <taxon>Eukaryota</taxon>
        <taxon>Metazoa</taxon>
        <taxon>Ecdysozoa</taxon>
        <taxon>Nematoda</taxon>
        <taxon>Chromadorea</taxon>
        <taxon>Rhabditida</taxon>
        <taxon>Tylenchina</taxon>
        <taxon>Panagrolaimomorpha</taxon>
        <taxon>Panagrolaimoidea</taxon>
        <taxon>Panagrolaimidae</taxon>
        <taxon>Panagrolaimus</taxon>
    </lineage>
</organism>